<gene>
    <name evidence="2" type="primary">AUGUSTUS-3.0.2_14975</name>
    <name evidence="2" type="ORF">TcasGA2_TC014975</name>
</gene>
<dbReference type="Proteomes" id="UP000007266">
    <property type="component" value="Linkage group 6"/>
</dbReference>
<name>D2A6J1_TRICA</name>
<dbReference type="EMBL" id="KQ971348">
    <property type="protein sequence ID" value="EFA04911.1"/>
    <property type="molecule type" value="Genomic_DNA"/>
</dbReference>
<reference evidence="2 3" key="1">
    <citation type="journal article" date="2008" name="Nature">
        <title>The genome of the model beetle and pest Tribolium castaneum.</title>
        <authorList>
            <consortium name="Tribolium Genome Sequencing Consortium"/>
            <person name="Richards S."/>
            <person name="Gibbs R.A."/>
            <person name="Weinstock G.M."/>
            <person name="Brown S.J."/>
            <person name="Denell R."/>
            <person name="Beeman R.W."/>
            <person name="Gibbs R."/>
            <person name="Beeman R.W."/>
            <person name="Brown S.J."/>
            <person name="Bucher G."/>
            <person name="Friedrich M."/>
            <person name="Grimmelikhuijzen C.J."/>
            <person name="Klingler M."/>
            <person name="Lorenzen M."/>
            <person name="Richards S."/>
            <person name="Roth S."/>
            <person name="Schroder R."/>
            <person name="Tautz D."/>
            <person name="Zdobnov E.M."/>
            <person name="Muzny D."/>
            <person name="Gibbs R.A."/>
            <person name="Weinstock G.M."/>
            <person name="Attaway T."/>
            <person name="Bell S."/>
            <person name="Buhay C.J."/>
            <person name="Chandrabose M.N."/>
            <person name="Chavez D."/>
            <person name="Clerk-Blankenburg K.P."/>
            <person name="Cree A."/>
            <person name="Dao M."/>
            <person name="Davis C."/>
            <person name="Chacko J."/>
            <person name="Dinh H."/>
            <person name="Dugan-Rocha S."/>
            <person name="Fowler G."/>
            <person name="Garner T.T."/>
            <person name="Garnes J."/>
            <person name="Gnirke A."/>
            <person name="Hawes A."/>
            <person name="Hernandez J."/>
            <person name="Hines S."/>
            <person name="Holder M."/>
            <person name="Hume J."/>
            <person name="Jhangiani S.N."/>
            <person name="Joshi V."/>
            <person name="Khan Z.M."/>
            <person name="Jackson L."/>
            <person name="Kovar C."/>
            <person name="Kowis A."/>
            <person name="Lee S."/>
            <person name="Lewis L.R."/>
            <person name="Margolis J."/>
            <person name="Morgan M."/>
            <person name="Nazareth L.V."/>
            <person name="Nguyen N."/>
            <person name="Okwuonu G."/>
            <person name="Parker D."/>
            <person name="Richards S."/>
            <person name="Ruiz S.J."/>
            <person name="Santibanez J."/>
            <person name="Savard J."/>
            <person name="Scherer S.E."/>
            <person name="Schneider B."/>
            <person name="Sodergren E."/>
            <person name="Tautz D."/>
            <person name="Vattahil S."/>
            <person name="Villasana D."/>
            <person name="White C.S."/>
            <person name="Wright R."/>
            <person name="Park Y."/>
            <person name="Beeman R.W."/>
            <person name="Lord J."/>
            <person name="Oppert B."/>
            <person name="Lorenzen M."/>
            <person name="Brown S."/>
            <person name="Wang L."/>
            <person name="Savard J."/>
            <person name="Tautz D."/>
            <person name="Richards S."/>
            <person name="Weinstock G."/>
            <person name="Gibbs R.A."/>
            <person name="Liu Y."/>
            <person name="Worley K."/>
            <person name="Weinstock G."/>
            <person name="Elsik C.G."/>
            <person name="Reese J.T."/>
            <person name="Elhaik E."/>
            <person name="Landan G."/>
            <person name="Graur D."/>
            <person name="Arensburger P."/>
            <person name="Atkinson P."/>
            <person name="Beeman R.W."/>
            <person name="Beidler J."/>
            <person name="Brown S.J."/>
            <person name="Demuth J.P."/>
            <person name="Drury D.W."/>
            <person name="Du Y.Z."/>
            <person name="Fujiwara H."/>
            <person name="Lorenzen M."/>
            <person name="Maselli V."/>
            <person name="Osanai M."/>
            <person name="Park Y."/>
            <person name="Robertson H.M."/>
            <person name="Tu Z."/>
            <person name="Wang J.J."/>
            <person name="Wang S."/>
            <person name="Richards S."/>
            <person name="Song H."/>
            <person name="Zhang L."/>
            <person name="Sodergren E."/>
            <person name="Werner D."/>
            <person name="Stanke M."/>
            <person name="Morgenstern B."/>
            <person name="Solovyev V."/>
            <person name="Kosarev P."/>
            <person name="Brown G."/>
            <person name="Chen H.C."/>
            <person name="Ermolaeva O."/>
            <person name="Hlavina W."/>
            <person name="Kapustin Y."/>
            <person name="Kiryutin B."/>
            <person name="Kitts P."/>
            <person name="Maglott D."/>
            <person name="Pruitt K."/>
            <person name="Sapojnikov V."/>
            <person name="Souvorov A."/>
            <person name="Mackey A.J."/>
            <person name="Waterhouse R.M."/>
            <person name="Wyder S."/>
            <person name="Zdobnov E.M."/>
            <person name="Zdobnov E.M."/>
            <person name="Wyder S."/>
            <person name="Kriventseva E.V."/>
            <person name="Kadowaki T."/>
            <person name="Bork P."/>
            <person name="Aranda M."/>
            <person name="Bao R."/>
            <person name="Beermann A."/>
            <person name="Berns N."/>
            <person name="Bolognesi R."/>
            <person name="Bonneton F."/>
            <person name="Bopp D."/>
            <person name="Brown S.J."/>
            <person name="Bucher G."/>
            <person name="Butts T."/>
            <person name="Chaumot A."/>
            <person name="Denell R.E."/>
            <person name="Ferrier D.E."/>
            <person name="Friedrich M."/>
            <person name="Gordon C.M."/>
            <person name="Jindra M."/>
            <person name="Klingler M."/>
            <person name="Lan Q."/>
            <person name="Lattorff H.M."/>
            <person name="Laudet V."/>
            <person name="von Levetsow C."/>
            <person name="Liu Z."/>
            <person name="Lutz R."/>
            <person name="Lynch J.A."/>
            <person name="da Fonseca R.N."/>
            <person name="Posnien N."/>
            <person name="Reuter R."/>
            <person name="Roth S."/>
            <person name="Savard J."/>
            <person name="Schinko J.B."/>
            <person name="Schmitt C."/>
            <person name="Schoppmeier M."/>
            <person name="Schroder R."/>
            <person name="Shippy T.D."/>
            <person name="Simonnet F."/>
            <person name="Marques-Souza H."/>
            <person name="Tautz D."/>
            <person name="Tomoyasu Y."/>
            <person name="Trauner J."/>
            <person name="Van der Zee M."/>
            <person name="Vervoort M."/>
            <person name="Wittkopp N."/>
            <person name="Wimmer E.A."/>
            <person name="Yang X."/>
            <person name="Jones A.K."/>
            <person name="Sattelle D.B."/>
            <person name="Ebert P.R."/>
            <person name="Nelson D."/>
            <person name="Scott J.G."/>
            <person name="Beeman R.W."/>
            <person name="Muthukrishnan S."/>
            <person name="Kramer K.J."/>
            <person name="Arakane Y."/>
            <person name="Beeman R.W."/>
            <person name="Zhu Q."/>
            <person name="Hogenkamp D."/>
            <person name="Dixit R."/>
            <person name="Oppert B."/>
            <person name="Jiang H."/>
            <person name="Zou Z."/>
            <person name="Marshall J."/>
            <person name="Elpidina E."/>
            <person name="Vinokurov K."/>
            <person name="Oppert C."/>
            <person name="Zou Z."/>
            <person name="Evans J."/>
            <person name="Lu Z."/>
            <person name="Zhao P."/>
            <person name="Sumathipala N."/>
            <person name="Altincicek B."/>
            <person name="Vilcinskas A."/>
            <person name="Williams M."/>
            <person name="Hultmark D."/>
            <person name="Hetru C."/>
            <person name="Jiang H."/>
            <person name="Grimmelikhuijzen C.J."/>
            <person name="Hauser F."/>
            <person name="Cazzamali G."/>
            <person name="Williamson M."/>
            <person name="Park Y."/>
            <person name="Li B."/>
            <person name="Tanaka Y."/>
            <person name="Predel R."/>
            <person name="Neupert S."/>
            <person name="Schachtner J."/>
            <person name="Verleyen P."/>
            <person name="Raible F."/>
            <person name="Bork P."/>
            <person name="Friedrich M."/>
            <person name="Walden K.K."/>
            <person name="Robertson H.M."/>
            <person name="Angeli S."/>
            <person name="Foret S."/>
            <person name="Bucher G."/>
            <person name="Schuetz S."/>
            <person name="Maleszka R."/>
            <person name="Wimmer E.A."/>
            <person name="Beeman R.W."/>
            <person name="Lorenzen M."/>
            <person name="Tomoyasu Y."/>
            <person name="Miller S.C."/>
            <person name="Grossmann D."/>
            <person name="Bucher G."/>
        </authorList>
    </citation>
    <scope>NUCLEOTIDE SEQUENCE [LARGE SCALE GENOMIC DNA]</scope>
    <source>
        <strain evidence="2 3">Georgia GA2</strain>
    </source>
</reference>
<dbReference type="CDD" id="cd00170">
    <property type="entry name" value="SEC14"/>
    <property type="match status" value="1"/>
</dbReference>
<dbReference type="eggNOG" id="KOG1471">
    <property type="taxonomic scope" value="Eukaryota"/>
</dbReference>
<keyword evidence="3" id="KW-1185">Reference proteome</keyword>
<organism evidence="2 3">
    <name type="scientific">Tribolium castaneum</name>
    <name type="common">Red flour beetle</name>
    <dbReference type="NCBI Taxonomy" id="7070"/>
    <lineage>
        <taxon>Eukaryota</taxon>
        <taxon>Metazoa</taxon>
        <taxon>Ecdysozoa</taxon>
        <taxon>Arthropoda</taxon>
        <taxon>Hexapoda</taxon>
        <taxon>Insecta</taxon>
        <taxon>Pterygota</taxon>
        <taxon>Neoptera</taxon>
        <taxon>Endopterygota</taxon>
        <taxon>Coleoptera</taxon>
        <taxon>Polyphaga</taxon>
        <taxon>Cucujiformia</taxon>
        <taxon>Tenebrionidae</taxon>
        <taxon>Tenebrionidae incertae sedis</taxon>
        <taxon>Tribolium</taxon>
    </lineage>
</organism>
<evidence type="ECO:0000313" key="2">
    <source>
        <dbReference type="EMBL" id="EFA04911.1"/>
    </source>
</evidence>
<dbReference type="AlphaFoldDB" id="D2A6J1"/>
<dbReference type="PROSITE" id="PS50191">
    <property type="entry name" value="CRAL_TRIO"/>
    <property type="match status" value="1"/>
</dbReference>
<protein>
    <submittedName>
        <fullName evidence="2">Alpha-tocopherol transfer protein-like Protein</fullName>
    </submittedName>
</protein>
<dbReference type="PRINTS" id="PR00180">
    <property type="entry name" value="CRETINALDHBP"/>
</dbReference>
<dbReference type="InterPro" id="IPR036273">
    <property type="entry name" value="CRAL/TRIO_N_dom_sf"/>
</dbReference>
<sequence>MVELFEKITDEQRLAILAHFGKTAESSKCDVIALKEWCSKQPHLPDVPCDSMLESFLRLSKYNFDKAKSKIDNFYTLRMKMPHLLQIDINPNSTQLRKNADYSYVIKLPQLTDDLYRVTLHKLMTKDLACFNPLLTFLWHFNLAIVGMIEDCNRGYVLIYDFQNYGLSHVTKITPTMVKRASEIYKKTLTASVKSIHFVNCPSIIDHLLTVARVALNPKIVSRIFVHPTLDSLYSHVPRKILPCDYGGEEKSAKELNEIVKAKMWDYKGFFDHLDGLQVDENLRPENLIDDDFLGFYGNFTKLDID</sequence>
<dbReference type="InterPro" id="IPR001251">
    <property type="entry name" value="CRAL-TRIO_dom"/>
</dbReference>
<evidence type="ECO:0000259" key="1">
    <source>
        <dbReference type="PROSITE" id="PS50191"/>
    </source>
</evidence>
<dbReference type="PANTHER" id="PTHR10174">
    <property type="entry name" value="ALPHA-TOCOPHEROL TRANSFER PROTEIN-RELATED"/>
    <property type="match status" value="1"/>
</dbReference>
<dbReference type="SUPFAM" id="SSF46938">
    <property type="entry name" value="CRAL/TRIO N-terminal domain"/>
    <property type="match status" value="1"/>
</dbReference>
<dbReference type="PANTHER" id="PTHR10174:SF222">
    <property type="entry name" value="GH10083P-RELATED"/>
    <property type="match status" value="1"/>
</dbReference>
<dbReference type="KEGG" id="tca:660117"/>
<evidence type="ECO:0000313" key="3">
    <source>
        <dbReference type="Proteomes" id="UP000007266"/>
    </source>
</evidence>
<dbReference type="InParanoid" id="D2A6J1"/>
<feature type="domain" description="CRAL-TRIO" evidence="1">
    <location>
        <begin position="49"/>
        <end position="254"/>
    </location>
</feature>
<dbReference type="GO" id="GO:1902936">
    <property type="term" value="F:phosphatidylinositol bisphosphate binding"/>
    <property type="evidence" value="ECO:0000318"/>
    <property type="project" value="GO_Central"/>
</dbReference>
<proteinExistence type="predicted"/>
<dbReference type="SUPFAM" id="SSF52087">
    <property type="entry name" value="CRAL/TRIO domain"/>
    <property type="match status" value="1"/>
</dbReference>
<reference evidence="2 3" key="2">
    <citation type="journal article" date="2010" name="Nucleic Acids Res.">
        <title>BeetleBase in 2010: revisions to provide comprehensive genomic information for Tribolium castaneum.</title>
        <authorList>
            <person name="Kim H.S."/>
            <person name="Murphy T."/>
            <person name="Xia J."/>
            <person name="Caragea D."/>
            <person name="Park Y."/>
            <person name="Beeman R.W."/>
            <person name="Lorenzen M.D."/>
            <person name="Butcher S."/>
            <person name="Manak J.R."/>
            <person name="Brown S.J."/>
        </authorList>
    </citation>
    <scope>GENOME REANNOTATION</scope>
    <source>
        <strain evidence="2 3">Georgia GA2</strain>
    </source>
</reference>
<dbReference type="OMA" id="KKDFARD"/>
<dbReference type="OrthoDB" id="6575879at2759"/>
<dbReference type="Pfam" id="PF00650">
    <property type="entry name" value="CRAL_TRIO"/>
    <property type="match status" value="1"/>
</dbReference>
<dbReference type="Gene3D" id="3.40.525.10">
    <property type="entry name" value="CRAL-TRIO lipid binding domain"/>
    <property type="match status" value="1"/>
</dbReference>
<dbReference type="PhylomeDB" id="D2A6J1"/>
<dbReference type="HOGENOM" id="CLU_046597_3_0_1"/>
<dbReference type="InterPro" id="IPR036865">
    <property type="entry name" value="CRAL-TRIO_dom_sf"/>
</dbReference>
<accession>D2A6J1</accession>